<evidence type="ECO:0000313" key="2">
    <source>
        <dbReference type="EMBL" id="RKO84524.1"/>
    </source>
</evidence>
<organism evidence="2 3">
    <name type="scientific">Blyttiomyces helicus</name>
    <dbReference type="NCBI Taxonomy" id="388810"/>
    <lineage>
        <taxon>Eukaryota</taxon>
        <taxon>Fungi</taxon>
        <taxon>Fungi incertae sedis</taxon>
        <taxon>Chytridiomycota</taxon>
        <taxon>Chytridiomycota incertae sedis</taxon>
        <taxon>Chytridiomycetes</taxon>
        <taxon>Chytridiomycetes incertae sedis</taxon>
        <taxon>Blyttiomyces</taxon>
    </lineage>
</organism>
<accession>A0A4P9VXQ9</accession>
<protein>
    <submittedName>
        <fullName evidence="2">Uncharacterized protein</fullName>
    </submittedName>
</protein>
<sequence length="353" mass="36435">MFFSLIAKAAGTASFTRRRSWSRSGATKTFSLQIGERVVCRDSDPAPVDLTPSSSGTSSPPLQLTPRRRPNEQHPPLPPLVAGAALLQSAPLVPPGPAAARIGPACFRLDYSLHHHINTEVGEHVAFVVQLGNATNAARAVVGGGGGVGAGIGGVAGGGGGAPPPWALPLLALPDAIANLHADVAALRAADTANATAVAAITTAVAGLRTDATATTAALAGMRTDINANTAAVAAMRIDVATNIAAVAALRIDVTTHTTALGALRTDVTTSTAAVTPSAQTSTHTPRLSRPIPRLLERWSPANKTQRSDIDTLNAQTLTNIRTYYGLPPMAGPLTHRRAWLRRFLGVHEIQLP</sequence>
<evidence type="ECO:0000313" key="3">
    <source>
        <dbReference type="Proteomes" id="UP000269721"/>
    </source>
</evidence>
<dbReference type="Proteomes" id="UP000269721">
    <property type="component" value="Unassembled WGS sequence"/>
</dbReference>
<reference evidence="3" key="1">
    <citation type="journal article" date="2018" name="Nat. Microbiol.">
        <title>Leveraging single-cell genomics to expand the fungal tree of life.</title>
        <authorList>
            <person name="Ahrendt S.R."/>
            <person name="Quandt C.A."/>
            <person name="Ciobanu D."/>
            <person name="Clum A."/>
            <person name="Salamov A."/>
            <person name="Andreopoulos B."/>
            <person name="Cheng J.F."/>
            <person name="Woyke T."/>
            <person name="Pelin A."/>
            <person name="Henrissat B."/>
            <person name="Reynolds N.K."/>
            <person name="Benny G.L."/>
            <person name="Smith M.E."/>
            <person name="James T.Y."/>
            <person name="Grigoriev I.V."/>
        </authorList>
    </citation>
    <scope>NUCLEOTIDE SEQUENCE [LARGE SCALE GENOMIC DNA]</scope>
</reference>
<gene>
    <name evidence="2" type="ORF">BDK51DRAFT_49653</name>
</gene>
<feature type="compositionally biased region" description="Low complexity" evidence="1">
    <location>
        <begin position="50"/>
        <end position="65"/>
    </location>
</feature>
<dbReference type="EMBL" id="ML000007">
    <property type="protein sequence ID" value="RKO84524.1"/>
    <property type="molecule type" value="Genomic_DNA"/>
</dbReference>
<evidence type="ECO:0000256" key="1">
    <source>
        <dbReference type="SAM" id="MobiDB-lite"/>
    </source>
</evidence>
<name>A0A4P9VXQ9_9FUNG</name>
<feature type="region of interest" description="Disordered" evidence="1">
    <location>
        <begin position="43"/>
        <end position="79"/>
    </location>
</feature>
<dbReference type="AlphaFoldDB" id="A0A4P9VXQ9"/>
<keyword evidence="3" id="KW-1185">Reference proteome</keyword>
<proteinExistence type="predicted"/>